<dbReference type="PANTHER" id="PTHR43377">
    <property type="entry name" value="BILIVERDIN REDUCTASE A"/>
    <property type="match status" value="1"/>
</dbReference>
<evidence type="ECO:0000313" key="4">
    <source>
        <dbReference type="Proteomes" id="UP000287156"/>
    </source>
</evidence>
<keyword evidence="4" id="KW-1185">Reference proteome</keyword>
<dbReference type="GO" id="GO:0000166">
    <property type="term" value="F:nucleotide binding"/>
    <property type="evidence" value="ECO:0007669"/>
    <property type="project" value="InterPro"/>
</dbReference>
<dbReference type="RefSeq" id="WP_126052084.1">
    <property type="nucleotide sequence ID" value="NZ_QYTV02000010.1"/>
</dbReference>
<name>A0A429XV63_9BACI</name>
<dbReference type="InterPro" id="IPR055170">
    <property type="entry name" value="GFO_IDH_MocA-like_dom"/>
</dbReference>
<comment type="caution">
    <text evidence="3">The sequence shown here is derived from an EMBL/GenBank/DDBJ whole genome shotgun (WGS) entry which is preliminary data.</text>
</comment>
<dbReference type="InterPro" id="IPR051450">
    <property type="entry name" value="Gfo/Idh/MocA_Oxidoreductases"/>
</dbReference>
<accession>A0A429XV63</accession>
<dbReference type="SUPFAM" id="SSF51735">
    <property type="entry name" value="NAD(P)-binding Rossmann-fold domains"/>
    <property type="match status" value="1"/>
</dbReference>
<dbReference type="Gene3D" id="3.40.50.720">
    <property type="entry name" value="NAD(P)-binding Rossmann-like Domain"/>
    <property type="match status" value="1"/>
</dbReference>
<dbReference type="EMBL" id="QYTV02000010">
    <property type="protein sequence ID" value="RST72077.1"/>
    <property type="molecule type" value="Genomic_DNA"/>
</dbReference>
<dbReference type="SUPFAM" id="SSF55347">
    <property type="entry name" value="Glyceraldehyde-3-phosphate dehydrogenase-like, C-terminal domain"/>
    <property type="match status" value="1"/>
</dbReference>
<dbReference type="InterPro" id="IPR000683">
    <property type="entry name" value="Gfo/Idh/MocA-like_OxRdtase_N"/>
</dbReference>
<dbReference type="OrthoDB" id="9815825at2"/>
<dbReference type="Proteomes" id="UP000287156">
    <property type="component" value="Unassembled WGS sequence"/>
</dbReference>
<evidence type="ECO:0000259" key="1">
    <source>
        <dbReference type="Pfam" id="PF01408"/>
    </source>
</evidence>
<dbReference type="PANTHER" id="PTHR43377:SF1">
    <property type="entry name" value="BILIVERDIN REDUCTASE A"/>
    <property type="match status" value="1"/>
</dbReference>
<proteinExistence type="predicted"/>
<dbReference type="Gene3D" id="3.30.360.10">
    <property type="entry name" value="Dihydrodipicolinate Reductase, domain 2"/>
    <property type="match status" value="1"/>
</dbReference>
<protein>
    <submittedName>
        <fullName evidence="3">Gfo/Idh/MocA family oxidoreductase</fullName>
    </submittedName>
</protein>
<dbReference type="InterPro" id="IPR036291">
    <property type="entry name" value="NAD(P)-bd_dom_sf"/>
</dbReference>
<dbReference type="AlphaFoldDB" id="A0A429XV63"/>
<feature type="domain" description="Gfo/Idh/MocA-like oxidoreductase N-terminal" evidence="1">
    <location>
        <begin position="4"/>
        <end position="120"/>
    </location>
</feature>
<reference evidence="3" key="1">
    <citation type="submission" date="2018-12" db="EMBL/GenBank/DDBJ databases">
        <authorList>
            <person name="Sun L."/>
            <person name="Chen Z."/>
        </authorList>
    </citation>
    <scope>NUCLEOTIDE SEQUENCE [LARGE SCALE GENOMIC DNA]</scope>
    <source>
        <strain evidence="3">3-2-2</strain>
    </source>
</reference>
<sequence>MDKIKIGITGVGSMGLNHCRILSMMKDVDFVGVYDTDHEKCRQMAEKFQVKAYLSYEDLLKELDAVIIAVPSSFHFPLIVDAVQENKHVFVEKPFVTAMEEAEYIEEMLAKKNLILQVGHIERFNQTVTQLSEVIQQKDIISIETRRFGTPGREIDIDVILDTMIHDIDIVLHLIKSPLIGVSANGVSLNKEGQLDAANALLTFANGSIANLAVNRKSQEKMRKIFITEKSRFIKANLITKELFLHHSINQNSKGKKVYISEGLIEKIAIPYGDPLFEEISHFITCLKSGRKPIVGVSEATKALEVAFKIKNSMRY</sequence>
<gene>
    <name evidence="3" type="ORF">D4T97_017615</name>
</gene>
<dbReference type="Pfam" id="PF22725">
    <property type="entry name" value="GFO_IDH_MocA_C3"/>
    <property type="match status" value="1"/>
</dbReference>
<feature type="domain" description="GFO/IDH/MocA-like oxidoreductase" evidence="2">
    <location>
        <begin position="159"/>
        <end position="221"/>
    </location>
</feature>
<dbReference type="Pfam" id="PF01408">
    <property type="entry name" value="GFO_IDH_MocA"/>
    <property type="match status" value="1"/>
</dbReference>
<evidence type="ECO:0000313" key="3">
    <source>
        <dbReference type="EMBL" id="RST72077.1"/>
    </source>
</evidence>
<organism evidence="3 4">
    <name type="scientific">Siminovitchia acidinfaciens</name>
    <dbReference type="NCBI Taxonomy" id="2321395"/>
    <lineage>
        <taxon>Bacteria</taxon>
        <taxon>Bacillati</taxon>
        <taxon>Bacillota</taxon>
        <taxon>Bacilli</taxon>
        <taxon>Bacillales</taxon>
        <taxon>Bacillaceae</taxon>
        <taxon>Siminovitchia</taxon>
    </lineage>
</organism>
<evidence type="ECO:0000259" key="2">
    <source>
        <dbReference type="Pfam" id="PF22725"/>
    </source>
</evidence>